<evidence type="ECO:0000256" key="2">
    <source>
        <dbReference type="ARBA" id="ARBA00023239"/>
    </source>
</evidence>
<dbReference type="GO" id="GO:0005829">
    <property type="term" value="C:cytosol"/>
    <property type="evidence" value="ECO:0007669"/>
    <property type="project" value="TreeGrafter"/>
</dbReference>
<name>A0A845LDK4_HELGE</name>
<dbReference type="SMART" id="SM01007">
    <property type="entry name" value="Aldolase_II"/>
    <property type="match status" value="1"/>
</dbReference>
<dbReference type="Pfam" id="PF00596">
    <property type="entry name" value="Aldolase_II"/>
    <property type="match status" value="1"/>
</dbReference>
<gene>
    <name evidence="4" type="ORF">GTO89_05730</name>
</gene>
<feature type="domain" description="Class II aldolase/adducin N-terminal" evidence="3">
    <location>
        <begin position="8"/>
        <end position="186"/>
    </location>
</feature>
<proteinExistence type="predicted"/>
<dbReference type="PANTHER" id="PTHR22789">
    <property type="entry name" value="FUCULOSE PHOSPHATE ALDOLASE"/>
    <property type="match status" value="1"/>
</dbReference>
<accession>A0A845LDK4</accession>
<protein>
    <submittedName>
        <fullName evidence="4">Class II aldolase/adducin family protein</fullName>
    </submittedName>
</protein>
<dbReference type="GO" id="GO:0016832">
    <property type="term" value="F:aldehyde-lyase activity"/>
    <property type="evidence" value="ECO:0007669"/>
    <property type="project" value="TreeGrafter"/>
</dbReference>
<dbReference type="Proteomes" id="UP000471031">
    <property type="component" value="Unassembled WGS sequence"/>
</dbReference>
<reference evidence="4 5" key="1">
    <citation type="submission" date="2020-01" db="EMBL/GenBank/DDBJ databases">
        <title>Whole genome sequence of Heliobacterium gestii DSM 11169.</title>
        <authorList>
            <person name="Kyndt J.A."/>
            <person name="Meyer T.E."/>
        </authorList>
    </citation>
    <scope>NUCLEOTIDE SEQUENCE [LARGE SCALE GENOMIC DNA]</scope>
    <source>
        <strain evidence="4 5">DSM 11169</strain>
    </source>
</reference>
<evidence type="ECO:0000256" key="1">
    <source>
        <dbReference type="ARBA" id="ARBA00022723"/>
    </source>
</evidence>
<dbReference type="GO" id="GO:0019323">
    <property type="term" value="P:pentose catabolic process"/>
    <property type="evidence" value="ECO:0007669"/>
    <property type="project" value="TreeGrafter"/>
</dbReference>
<keyword evidence="1" id="KW-0479">Metal-binding</keyword>
<dbReference type="EMBL" id="WXEX01000004">
    <property type="protein sequence ID" value="MZP42535.1"/>
    <property type="molecule type" value="Genomic_DNA"/>
</dbReference>
<evidence type="ECO:0000313" key="5">
    <source>
        <dbReference type="Proteomes" id="UP000471031"/>
    </source>
</evidence>
<dbReference type="InterPro" id="IPR050197">
    <property type="entry name" value="Aldolase_class_II_sugar_metab"/>
</dbReference>
<dbReference type="SUPFAM" id="SSF53639">
    <property type="entry name" value="AraD/HMP-PK domain-like"/>
    <property type="match status" value="1"/>
</dbReference>
<dbReference type="AlphaFoldDB" id="A0A845LDK4"/>
<organism evidence="4 5">
    <name type="scientific">Heliomicrobium gestii</name>
    <name type="common">Heliobacterium gestii</name>
    <dbReference type="NCBI Taxonomy" id="2699"/>
    <lineage>
        <taxon>Bacteria</taxon>
        <taxon>Bacillati</taxon>
        <taxon>Bacillota</taxon>
        <taxon>Clostridia</taxon>
        <taxon>Eubacteriales</taxon>
        <taxon>Heliobacteriaceae</taxon>
        <taxon>Heliomicrobium</taxon>
    </lineage>
</organism>
<dbReference type="OrthoDB" id="9794581at2"/>
<evidence type="ECO:0000259" key="3">
    <source>
        <dbReference type="SMART" id="SM01007"/>
    </source>
</evidence>
<dbReference type="GO" id="GO:0046872">
    <property type="term" value="F:metal ion binding"/>
    <property type="evidence" value="ECO:0007669"/>
    <property type="project" value="UniProtKB-KW"/>
</dbReference>
<dbReference type="PANTHER" id="PTHR22789:SF0">
    <property type="entry name" value="3-OXO-TETRONATE 4-PHOSPHATE DECARBOXYLASE-RELATED"/>
    <property type="match status" value="1"/>
</dbReference>
<comment type="caution">
    <text evidence="4">The sequence shown here is derived from an EMBL/GenBank/DDBJ whole genome shotgun (WGS) entry which is preliminary data.</text>
</comment>
<evidence type="ECO:0000313" key="4">
    <source>
        <dbReference type="EMBL" id="MZP42535.1"/>
    </source>
</evidence>
<dbReference type="RefSeq" id="WP_161261106.1">
    <property type="nucleotide sequence ID" value="NZ_JAFBDC010000003.1"/>
</dbReference>
<keyword evidence="5" id="KW-1185">Reference proteome</keyword>
<dbReference type="Gene3D" id="3.40.225.10">
    <property type="entry name" value="Class II aldolase/adducin N-terminal domain"/>
    <property type="match status" value="1"/>
</dbReference>
<sequence>MQVENLRDQMLRYGRLLIERGLVSGSGGNISCRLPEGDRMLVTPSGMAYDKLAPEDLVIVAIDSGEVIEGTRRPSIEQGLHRAIYQGRPDVRAVVHTHSKHATAVASTGKDMPPILDNMVAYFGGGVSTSMHALIGTPELAQNTLQALGDAPVALLANHGAVAVGKDLAQAFSLAELLEECAMIYLLSFLAGGPIALSPEVVERERLWLQGRYGQG</sequence>
<dbReference type="InterPro" id="IPR001303">
    <property type="entry name" value="Aldolase_II/adducin_N"/>
</dbReference>
<keyword evidence="2" id="KW-0456">Lyase</keyword>
<dbReference type="InterPro" id="IPR036409">
    <property type="entry name" value="Aldolase_II/adducin_N_sf"/>
</dbReference>